<accession>A0A381N4Q2</accession>
<dbReference type="InterPro" id="IPR003265">
    <property type="entry name" value="HhH-GPD_domain"/>
</dbReference>
<dbReference type="AlphaFoldDB" id="A0A381N4Q2"/>
<proteinExistence type="inferred from homology"/>
<dbReference type="PANTHER" id="PTHR43003:SF5">
    <property type="entry name" value="DNA-3-METHYLADENINE GLYCOSYLASE"/>
    <property type="match status" value="1"/>
</dbReference>
<name>A0A381N4Q2_9ZZZZ</name>
<gene>
    <name evidence="5" type="ORF">METZ01_LOCUS1437</name>
</gene>
<dbReference type="SUPFAM" id="SSF48150">
    <property type="entry name" value="DNA-glycosylase"/>
    <property type="match status" value="1"/>
</dbReference>
<organism evidence="5">
    <name type="scientific">marine metagenome</name>
    <dbReference type="NCBI Taxonomy" id="408172"/>
    <lineage>
        <taxon>unclassified sequences</taxon>
        <taxon>metagenomes</taxon>
        <taxon>ecological metagenomes</taxon>
    </lineage>
</organism>
<keyword evidence="3" id="KW-0234">DNA repair</keyword>
<evidence type="ECO:0000259" key="4">
    <source>
        <dbReference type="SMART" id="SM00478"/>
    </source>
</evidence>
<protein>
    <recommendedName>
        <fullName evidence="4">HhH-GPD domain-containing protein</fullName>
    </recommendedName>
</protein>
<dbReference type="GO" id="GO:0008725">
    <property type="term" value="F:DNA-3-methyladenine glycosylase activity"/>
    <property type="evidence" value="ECO:0007669"/>
    <property type="project" value="TreeGrafter"/>
</dbReference>
<dbReference type="Gene3D" id="1.10.340.30">
    <property type="entry name" value="Hypothetical protein, domain 2"/>
    <property type="match status" value="1"/>
</dbReference>
<dbReference type="Gene3D" id="1.10.1670.40">
    <property type="match status" value="1"/>
</dbReference>
<dbReference type="SMART" id="SM00478">
    <property type="entry name" value="ENDO3c"/>
    <property type="match status" value="1"/>
</dbReference>
<feature type="domain" description="HhH-GPD" evidence="4">
    <location>
        <begin position="61"/>
        <end position="212"/>
    </location>
</feature>
<dbReference type="Pfam" id="PF00730">
    <property type="entry name" value="HhH-GPD"/>
    <property type="match status" value="1"/>
</dbReference>
<dbReference type="GO" id="GO:0005737">
    <property type="term" value="C:cytoplasm"/>
    <property type="evidence" value="ECO:0007669"/>
    <property type="project" value="TreeGrafter"/>
</dbReference>
<dbReference type="InterPro" id="IPR011257">
    <property type="entry name" value="DNA_glycosylase"/>
</dbReference>
<keyword evidence="2" id="KW-0227">DNA damage</keyword>
<dbReference type="GO" id="GO:0032993">
    <property type="term" value="C:protein-DNA complex"/>
    <property type="evidence" value="ECO:0007669"/>
    <property type="project" value="TreeGrafter"/>
</dbReference>
<dbReference type="GO" id="GO:0043916">
    <property type="term" value="F:DNA-7-methylguanine glycosylase activity"/>
    <property type="evidence" value="ECO:0007669"/>
    <property type="project" value="TreeGrafter"/>
</dbReference>
<dbReference type="PANTHER" id="PTHR43003">
    <property type="entry name" value="DNA-3-METHYLADENINE GLYCOSYLASE"/>
    <property type="match status" value="1"/>
</dbReference>
<dbReference type="InterPro" id="IPR051912">
    <property type="entry name" value="Alkylbase_DNA_Glycosylase/TA"/>
</dbReference>
<evidence type="ECO:0000256" key="2">
    <source>
        <dbReference type="ARBA" id="ARBA00022763"/>
    </source>
</evidence>
<evidence type="ECO:0000256" key="1">
    <source>
        <dbReference type="ARBA" id="ARBA00010817"/>
    </source>
</evidence>
<evidence type="ECO:0000256" key="3">
    <source>
        <dbReference type="ARBA" id="ARBA00023204"/>
    </source>
</evidence>
<dbReference type="EMBL" id="UINC01000076">
    <property type="protein sequence ID" value="SUZ48583.1"/>
    <property type="molecule type" value="Genomic_DNA"/>
</dbReference>
<reference evidence="5" key="1">
    <citation type="submission" date="2018-05" db="EMBL/GenBank/DDBJ databases">
        <authorList>
            <person name="Lanie J.A."/>
            <person name="Ng W.-L."/>
            <person name="Kazmierczak K.M."/>
            <person name="Andrzejewski T.M."/>
            <person name="Davidsen T.M."/>
            <person name="Wayne K.J."/>
            <person name="Tettelin H."/>
            <person name="Glass J.I."/>
            <person name="Rusch D."/>
            <person name="Podicherti R."/>
            <person name="Tsui H.-C.T."/>
            <person name="Winkler M.E."/>
        </authorList>
    </citation>
    <scope>NUCLEOTIDE SEQUENCE</scope>
</reference>
<comment type="similarity">
    <text evidence="1">Belongs to the alkylbase DNA glycosidase AlkA family.</text>
</comment>
<dbReference type="CDD" id="cd00056">
    <property type="entry name" value="ENDO3c"/>
    <property type="match status" value="1"/>
</dbReference>
<dbReference type="GO" id="GO:0006285">
    <property type="term" value="P:base-excision repair, AP site formation"/>
    <property type="evidence" value="ECO:0007669"/>
    <property type="project" value="TreeGrafter"/>
</dbReference>
<sequence>MNHEAVQPDMPTAGSIPGYWVTAKAELSAADSVLAEVIARNEEPVLSSKGDMFLSLISAIVSQQISTTAARTIWGRFEGLVGEVNPKSVLSRGHEELRGCGLSGRKAEYILGIAEAWQSGYADIDWDGLSDEEVMAALIELRGVGTWTAEMILIFTLLRPDVFPVGDIGVVRAVERLYSGGERMNNDDLIAKSRDWRPWRTVATWYLWRSIDPEPVQY</sequence>
<evidence type="ECO:0000313" key="5">
    <source>
        <dbReference type="EMBL" id="SUZ48583.1"/>
    </source>
</evidence>
<dbReference type="GO" id="GO:0032131">
    <property type="term" value="F:alkylated DNA binding"/>
    <property type="evidence" value="ECO:0007669"/>
    <property type="project" value="TreeGrafter"/>
</dbReference>
<dbReference type="FunFam" id="1.10.340.30:FF:000004">
    <property type="entry name" value="DNA-3-methyladenine glycosylase II"/>
    <property type="match status" value="1"/>
</dbReference>
<dbReference type="GO" id="GO:0006307">
    <property type="term" value="P:DNA alkylation repair"/>
    <property type="evidence" value="ECO:0007669"/>
    <property type="project" value="TreeGrafter"/>
</dbReference>